<name>A0ABS9Z968_9HYPH</name>
<gene>
    <name evidence="1" type="ORF">K2U94_15940</name>
</gene>
<protein>
    <submittedName>
        <fullName evidence="1">Potassium-transporting ATPase subunit C</fullName>
    </submittedName>
</protein>
<dbReference type="Pfam" id="PF02669">
    <property type="entry name" value="KdpC"/>
    <property type="match status" value="1"/>
</dbReference>
<evidence type="ECO:0000313" key="1">
    <source>
        <dbReference type="EMBL" id="MCI4684234.1"/>
    </source>
</evidence>
<dbReference type="RefSeq" id="WP_243068898.1">
    <property type="nucleotide sequence ID" value="NZ_JAIVFP010000001.1"/>
</dbReference>
<proteinExistence type="predicted"/>
<comment type="caution">
    <text evidence="1">The sequence shown here is derived from an EMBL/GenBank/DDBJ whole genome shotgun (WGS) entry which is preliminary data.</text>
</comment>
<accession>A0ABS9Z968</accession>
<evidence type="ECO:0000313" key="2">
    <source>
        <dbReference type="Proteomes" id="UP001139104"/>
    </source>
</evidence>
<dbReference type="Proteomes" id="UP001139104">
    <property type="component" value="Unassembled WGS sequence"/>
</dbReference>
<keyword evidence="2" id="KW-1185">Reference proteome</keyword>
<dbReference type="InterPro" id="IPR003820">
    <property type="entry name" value="KdpC"/>
</dbReference>
<sequence>MSPRRAASTRRKCDLGHAHVQKAIFGFVGEPRVNVLLLNLALDKLL</sequence>
<reference evidence="1" key="1">
    <citation type="journal article" date="2022" name="ISME J.">
        <title>Identification of active gaseous-alkane degraders at natural gas seeps.</title>
        <authorList>
            <person name="Farhan Ul Haque M."/>
            <person name="Hernandez M."/>
            <person name="Crombie A.T."/>
            <person name="Murrell J.C."/>
        </authorList>
    </citation>
    <scope>NUCLEOTIDE SEQUENCE</scope>
    <source>
        <strain evidence="1">PC2</strain>
    </source>
</reference>
<organism evidence="1 2">
    <name type="scientific">Candidatus Rhodoblastus alkanivorans</name>
    <dbReference type="NCBI Taxonomy" id="2954117"/>
    <lineage>
        <taxon>Bacteria</taxon>
        <taxon>Pseudomonadati</taxon>
        <taxon>Pseudomonadota</taxon>
        <taxon>Alphaproteobacteria</taxon>
        <taxon>Hyphomicrobiales</taxon>
        <taxon>Rhodoblastaceae</taxon>
        <taxon>Rhodoblastus</taxon>
    </lineage>
</organism>
<dbReference type="EMBL" id="JAIVFP010000001">
    <property type="protein sequence ID" value="MCI4684234.1"/>
    <property type="molecule type" value="Genomic_DNA"/>
</dbReference>